<evidence type="ECO:0000256" key="6">
    <source>
        <dbReference type="ARBA" id="ARBA00022827"/>
    </source>
</evidence>
<evidence type="ECO:0000256" key="7">
    <source>
        <dbReference type="ARBA" id="ARBA00022842"/>
    </source>
</evidence>
<accession>A0A143PUY9</accession>
<evidence type="ECO:0000256" key="8">
    <source>
        <dbReference type="ARBA" id="ARBA00031306"/>
    </source>
</evidence>
<evidence type="ECO:0000256" key="9">
    <source>
        <dbReference type="ARBA" id="ARBA00048540"/>
    </source>
</evidence>
<evidence type="ECO:0000256" key="11">
    <source>
        <dbReference type="PIRSR" id="PIRSR006268-2"/>
    </source>
</evidence>
<dbReference type="SUPFAM" id="SSF143631">
    <property type="entry name" value="ApbE-like"/>
    <property type="match status" value="1"/>
</dbReference>
<organism evidence="12 13">
    <name type="scientific">Luteitalea pratensis</name>
    <dbReference type="NCBI Taxonomy" id="1855912"/>
    <lineage>
        <taxon>Bacteria</taxon>
        <taxon>Pseudomonadati</taxon>
        <taxon>Acidobacteriota</taxon>
        <taxon>Vicinamibacteria</taxon>
        <taxon>Vicinamibacterales</taxon>
        <taxon>Vicinamibacteraceae</taxon>
        <taxon>Luteitalea</taxon>
    </lineage>
</organism>
<dbReference type="PANTHER" id="PTHR30040:SF2">
    <property type="entry name" value="FAD:PROTEIN FMN TRANSFERASE"/>
    <property type="match status" value="1"/>
</dbReference>
<comment type="catalytic activity">
    <reaction evidence="9 10">
        <text>L-threonyl-[protein] + FAD = FMN-L-threonyl-[protein] + AMP + H(+)</text>
        <dbReference type="Rhea" id="RHEA:36847"/>
        <dbReference type="Rhea" id="RHEA-COMP:11060"/>
        <dbReference type="Rhea" id="RHEA-COMP:11061"/>
        <dbReference type="ChEBI" id="CHEBI:15378"/>
        <dbReference type="ChEBI" id="CHEBI:30013"/>
        <dbReference type="ChEBI" id="CHEBI:57692"/>
        <dbReference type="ChEBI" id="CHEBI:74257"/>
        <dbReference type="ChEBI" id="CHEBI:456215"/>
        <dbReference type="EC" id="2.7.1.180"/>
    </reaction>
</comment>
<dbReference type="PIRSF" id="PIRSF006268">
    <property type="entry name" value="ApbE"/>
    <property type="match status" value="1"/>
</dbReference>
<evidence type="ECO:0000256" key="5">
    <source>
        <dbReference type="ARBA" id="ARBA00022723"/>
    </source>
</evidence>
<dbReference type="EC" id="2.7.1.180" evidence="1 10"/>
<keyword evidence="5 10" id="KW-0479">Metal-binding</keyword>
<feature type="binding site" evidence="11">
    <location>
        <position position="254"/>
    </location>
    <ligand>
        <name>Mg(2+)</name>
        <dbReference type="ChEBI" id="CHEBI:18420"/>
    </ligand>
</feature>
<evidence type="ECO:0000313" key="12">
    <source>
        <dbReference type="EMBL" id="AMY11983.1"/>
    </source>
</evidence>
<keyword evidence="12" id="KW-0449">Lipoprotein</keyword>
<dbReference type="KEGG" id="abac:LuPra_05255"/>
<dbReference type="InterPro" id="IPR003374">
    <property type="entry name" value="ApbE-like_sf"/>
</dbReference>
<dbReference type="Pfam" id="PF02424">
    <property type="entry name" value="ApbE"/>
    <property type="match status" value="1"/>
</dbReference>
<dbReference type="EMBL" id="CP015136">
    <property type="protein sequence ID" value="AMY11983.1"/>
    <property type="molecule type" value="Genomic_DNA"/>
</dbReference>
<comment type="similarity">
    <text evidence="10">Belongs to the ApbE family.</text>
</comment>
<dbReference type="PANTHER" id="PTHR30040">
    <property type="entry name" value="THIAMINE BIOSYNTHESIS LIPOPROTEIN APBE"/>
    <property type="match status" value="1"/>
</dbReference>
<keyword evidence="7 10" id="KW-0460">Magnesium</keyword>
<comment type="cofactor">
    <cofactor evidence="11">
        <name>Mg(2+)</name>
        <dbReference type="ChEBI" id="CHEBI:18420"/>
    </cofactor>
    <cofactor evidence="11">
        <name>Mn(2+)</name>
        <dbReference type="ChEBI" id="CHEBI:29035"/>
    </cofactor>
    <text evidence="11">Magnesium. Can also use manganese.</text>
</comment>
<reference evidence="12 13" key="1">
    <citation type="journal article" date="2016" name="Genome Announc.">
        <title>First Complete Genome Sequence of a Subdivision 6 Acidobacterium Strain.</title>
        <authorList>
            <person name="Huang S."/>
            <person name="Vieira S."/>
            <person name="Bunk B."/>
            <person name="Riedel T."/>
            <person name="Sproer C."/>
            <person name="Overmann J."/>
        </authorList>
    </citation>
    <scope>NUCLEOTIDE SEQUENCE [LARGE SCALE GENOMIC DNA]</scope>
    <source>
        <strain evidence="13">DSM 100886 HEG_-6_39</strain>
    </source>
</reference>
<proteinExistence type="inferred from homology"/>
<gene>
    <name evidence="12" type="primary">apbE_3</name>
    <name evidence="12" type="ORF">LuPra_05255</name>
</gene>
<feature type="binding site" evidence="11">
    <location>
        <position position="139"/>
    </location>
    <ligand>
        <name>Mg(2+)</name>
        <dbReference type="ChEBI" id="CHEBI:18420"/>
    </ligand>
</feature>
<dbReference type="AlphaFoldDB" id="A0A143PUY9"/>
<dbReference type="GO" id="GO:0046872">
    <property type="term" value="F:metal ion binding"/>
    <property type="evidence" value="ECO:0007669"/>
    <property type="project" value="UniProtKB-UniRule"/>
</dbReference>
<dbReference type="PATRIC" id="fig|1813736.3.peg.5530"/>
<dbReference type="GO" id="GO:0016740">
    <property type="term" value="F:transferase activity"/>
    <property type="evidence" value="ECO:0007669"/>
    <property type="project" value="UniProtKB-UniRule"/>
</dbReference>
<evidence type="ECO:0000256" key="1">
    <source>
        <dbReference type="ARBA" id="ARBA00011955"/>
    </source>
</evidence>
<keyword evidence="6 10" id="KW-0274">FAD</keyword>
<keyword evidence="13" id="KW-1185">Reference proteome</keyword>
<dbReference type="STRING" id="1855912.LuPra_05255"/>
<evidence type="ECO:0000256" key="4">
    <source>
        <dbReference type="ARBA" id="ARBA00022679"/>
    </source>
</evidence>
<evidence type="ECO:0000313" key="13">
    <source>
        <dbReference type="Proteomes" id="UP000076079"/>
    </source>
</evidence>
<name>A0A143PUY9_LUTPR</name>
<feature type="binding site" evidence="11">
    <location>
        <position position="250"/>
    </location>
    <ligand>
        <name>Mg(2+)</name>
        <dbReference type="ChEBI" id="CHEBI:18420"/>
    </ligand>
</feature>
<protein>
    <recommendedName>
        <fullName evidence="2 10">FAD:protein FMN transferase</fullName>
        <ecNumber evidence="1 10">2.7.1.180</ecNumber>
    </recommendedName>
    <alternativeName>
        <fullName evidence="8 10">Flavin transferase</fullName>
    </alternativeName>
</protein>
<dbReference type="Gene3D" id="3.10.520.10">
    <property type="entry name" value="ApbE-like domains"/>
    <property type="match status" value="1"/>
</dbReference>
<keyword evidence="4 10" id="KW-0808">Transferase</keyword>
<dbReference type="InterPro" id="IPR024932">
    <property type="entry name" value="ApbE"/>
</dbReference>
<sequence length="301" mass="31380">MACRFEVTLAAADRAFVPAALTALDEIDRLEHELSVFIATSAISELNRNAADRAVAVPAGVAELLMDCQRVHRDTDGAFDLTTTPLSRCWGFLGREPRVPQRAAIEEARRQVGFGAVHVSSDPPAVAFSRPGIEVNLGAVGKGYALDCAASVLRDSGVHHALLSAGGSSIVAMGGRGAGWVVDVVSPLRPGQPIATLSLRNAALGTSGAGEQFVVQDGRRYGHVIDPRTGWPADGILSVSVVASSAARADALSTGFLVGGVDLARRYCSEHPDVLALITPDDESGQTIVVGHYPTARVVGD</sequence>
<evidence type="ECO:0000256" key="3">
    <source>
        <dbReference type="ARBA" id="ARBA00022630"/>
    </source>
</evidence>
<dbReference type="Proteomes" id="UP000076079">
    <property type="component" value="Chromosome"/>
</dbReference>
<keyword evidence="3 10" id="KW-0285">Flavoprotein</keyword>
<evidence type="ECO:0000256" key="10">
    <source>
        <dbReference type="PIRNR" id="PIRNR006268"/>
    </source>
</evidence>
<reference evidence="13" key="2">
    <citation type="submission" date="2016-04" db="EMBL/GenBank/DDBJ databases">
        <title>First Complete Genome Sequence of a Subdivision 6 Acidobacterium.</title>
        <authorList>
            <person name="Huang S."/>
            <person name="Vieira S."/>
            <person name="Bunk B."/>
            <person name="Riedel T."/>
            <person name="Sproeer C."/>
            <person name="Overmann J."/>
        </authorList>
    </citation>
    <scope>NUCLEOTIDE SEQUENCE [LARGE SCALE GENOMIC DNA]</scope>
    <source>
        <strain evidence="13">DSM 100886 HEG_-6_39</strain>
    </source>
</reference>
<evidence type="ECO:0000256" key="2">
    <source>
        <dbReference type="ARBA" id="ARBA00016337"/>
    </source>
</evidence>